<proteinExistence type="predicted"/>
<sequence>MSDLTIGVSAVTVMDGDQLTTFSYNDPDALIQALTDAFGSSPSITEDPNGYEVTFYDWQGARVLRLTDARASITISAPVVGGVNAATLEGIKVGSDRASALAGEARDVGEGADFLGITAREATNTQSLTRPGEVGLDFVRLRFSSDQVTHIQAPAFDYGDV</sequence>
<dbReference type="EMBL" id="CP078078">
    <property type="protein sequence ID" value="UPL17645.1"/>
    <property type="molecule type" value="Genomic_DNA"/>
</dbReference>
<protein>
    <submittedName>
        <fullName evidence="1">Uncharacterized protein</fullName>
    </submittedName>
</protein>
<reference evidence="1 2" key="1">
    <citation type="submission" date="2021-06" db="EMBL/GenBank/DDBJ databases">
        <title>Genome-based taxonomic framework of Microbacterium strains isolated from marine environment, the description of four new species and reclassification of four preexisting species.</title>
        <authorList>
            <person name="Lee S.D."/>
            <person name="Kim S.-M."/>
            <person name="Byeon Y.-S."/>
            <person name="Yang H.L."/>
            <person name="Kim I.S."/>
        </authorList>
    </citation>
    <scope>NUCLEOTIDE SEQUENCE [LARGE SCALE GENOMIC DNA]</scope>
    <source>
        <strain evidence="1 2">KSW4-10</strain>
    </source>
</reference>
<dbReference type="Proteomes" id="UP000830631">
    <property type="component" value="Chromosome"/>
</dbReference>
<name>A0ABY4J0T4_9MICO</name>
<gene>
    <name evidence="1" type="ORF">KV397_07735</name>
</gene>
<evidence type="ECO:0000313" key="2">
    <source>
        <dbReference type="Proteomes" id="UP000830631"/>
    </source>
</evidence>
<keyword evidence="2" id="KW-1185">Reference proteome</keyword>
<evidence type="ECO:0000313" key="1">
    <source>
        <dbReference type="EMBL" id="UPL17645.1"/>
    </source>
</evidence>
<accession>A0ABY4J0T4</accession>
<dbReference type="RefSeq" id="WP_153244157.1">
    <property type="nucleotide sequence ID" value="NZ_CP078078.1"/>
</dbReference>
<organism evidence="1 2">
    <name type="scientific">Microbacterium aurugineum</name>
    <dbReference type="NCBI Taxonomy" id="2851642"/>
    <lineage>
        <taxon>Bacteria</taxon>
        <taxon>Bacillati</taxon>
        <taxon>Actinomycetota</taxon>
        <taxon>Actinomycetes</taxon>
        <taxon>Micrococcales</taxon>
        <taxon>Microbacteriaceae</taxon>
        <taxon>Microbacterium</taxon>
    </lineage>
</organism>